<evidence type="ECO:0000313" key="2">
    <source>
        <dbReference type="EMBL" id="KAI9634734.1"/>
    </source>
</evidence>
<dbReference type="RefSeq" id="XP_052944511.1">
    <property type="nucleotide sequence ID" value="XM_053087429.1"/>
</dbReference>
<evidence type="ECO:0000313" key="3">
    <source>
        <dbReference type="Proteomes" id="UP001164286"/>
    </source>
</evidence>
<reference evidence="2" key="1">
    <citation type="journal article" date="2022" name="G3 (Bethesda)">
        <title>High quality genome of the basidiomycete yeast Dioszegia hungarica PDD-24b-2 isolated from cloud water.</title>
        <authorList>
            <person name="Jarrige D."/>
            <person name="Haridas S."/>
            <person name="Bleykasten-Grosshans C."/>
            <person name="Joly M."/>
            <person name="Nadalig T."/>
            <person name="Sancelme M."/>
            <person name="Vuilleumier S."/>
            <person name="Grigoriev I.V."/>
            <person name="Amato P."/>
            <person name="Bringel F."/>
        </authorList>
    </citation>
    <scope>NUCLEOTIDE SEQUENCE</scope>
    <source>
        <strain evidence="2">PDD-24b-2</strain>
    </source>
</reference>
<feature type="compositionally biased region" description="Pro residues" evidence="1">
    <location>
        <begin position="427"/>
        <end position="436"/>
    </location>
</feature>
<sequence>MGPAPAPDHRPSAHCLSGLRRQRRDRSSSSMSRSTSARSTGIECRKVEVDAGSGGVVRRWKRTRIGLQGELRGNWGCLVAPGGWRDVVGSPGWLLCMRAEKKGSFTALSGWVRVAMAMLEAEGDGARPEARRGMLWRREESEKIDRDLLHQSPRWRWSVPLCSSPKSFSGFGALTGLLDEATLRLYSSTQYDSSAAAICMAEKRLSLGLVNASLSLLSDPARKSSTEDLAYDTAKGGLPFGDHEISLLDVSAHRPAGDQGEEKEVMQRLRPSSSNILNLSQADSFPSSSSGPIGGFGALGASGGGHGGAGLQPARAVKRVHWADGYCSSEDELLLTDGGTGDQRSEVRPPPRRAIVRPGRPTERWTPFPPTLAAVPALPKTTRRKRARVDAPVESDSEEVRVEAEDVRGMDEVAAESQRLPDSSPCPAEPTSPPADPSSAAGSPAESGPASPRSVASSVSSGHIQEASGSEVGSEALVSRSSLGVEESEEEGEGEEGEGEDGEEMVVDTGDVPDEESEDSPSPAPAPVPRQAARSNQRPTRSAATQTRQRLQMVAQYEQGVAREHPEVDFEETDDRTHRTGTRRRISTSEKGGSDEDGESGVERKPKASLPPRKVTTYGRRRETRTPPRSLLVAVINDASEPVLTPSKRRGHTGTDKTRERTSRRKQRPEVSTDEGEQVGPVAAPEKTALERDPGVQYALERREAVADEIAAWLRSGKEQVGKSWLDLGARYDALDRALRVRVETLNRAEDHKNFVDSFADLALSKKERKAKAALAGQITLPQAGFTTSKTTRRGRARAVVAEAEAESEEEAAAESEEEDGVNSDDEFYESEGESGAEGDAAWLCANARRVRFWGDIGSLYADLSGPVQLSGGSKPMWSKLLASGRTN</sequence>
<feature type="compositionally biased region" description="Acidic residues" evidence="1">
    <location>
        <begin position="804"/>
        <end position="837"/>
    </location>
</feature>
<gene>
    <name evidence="2" type="ORF">MKK02DRAFT_27893</name>
</gene>
<protein>
    <submittedName>
        <fullName evidence="2">Uncharacterized protein</fullName>
    </submittedName>
</protein>
<dbReference type="EMBL" id="JAKWFO010000006">
    <property type="protein sequence ID" value="KAI9634734.1"/>
    <property type="molecule type" value="Genomic_DNA"/>
</dbReference>
<proteinExistence type="predicted"/>
<dbReference type="Proteomes" id="UP001164286">
    <property type="component" value="Unassembled WGS sequence"/>
</dbReference>
<accession>A0AA38H976</accession>
<organism evidence="2 3">
    <name type="scientific">Dioszegia hungarica</name>
    <dbReference type="NCBI Taxonomy" id="4972"/>
    <lineage>
        <taxon>Eukaryota</taxon>
        <taxon>Fungi</taxon>
        <taxon>Dikarya</taxon>
        <taxon>Basidiomycota</taxon>
        <taxon>Agaricomycotina</taxon>
        <taxon>Tremellomycetes</taxon>
        <taxon>Tremellales</taxon>
        <taxon>Bulleribasidiaceae</taxon>
        <taxon>Dioszegia</taxon>
    </lineage>
</organism>
<feature type="compositionally biased region" description="Acidic residues" evidence="1">
    <location>
        <begin position="486"/>
        <end position="519"/>
    </location>
</feature>
<feature type="region of interest" description="Disordered" evidence="1">
    <location>
        <begin position="332"/>
        <end position="695"/>
    </location>
</feature>
<feature type="compositionally biased region" description="Basic and acidic residues" evidence="1">
    <location>
        <begin position="398"/>
        <end position="411"/>
    </location>
</feature>
<name>A0AA38H976_9TREE</name>
<comment type="caution">
    <text evidence="2">The sequence shown here is derived from an EMBL/GenBank/DDBJ whole genome shotgun (WGS) entry which is preliminary data.</text>
</comment>
<dbReference type="GeneID" id="77726634"/>
<evidence type="ECO:0000256" key="1">
    <source>
        <dbReference type="SAM" id="MobiDB-lite"/>
    </source>
</evidence>
<dbReference type="AlphaFoldDB" id="A0AA38H976"/>
<feature type="region of interest" description="Disordered" evidence="1">
    <location>
        <begin position="1"/>
        <end position="41"/>
    </location>
</feature>
<feature type="region of interest" description="Disordered" evidence="1">
    <location>
        <begin position="803"/>
        <end position="837"/>
    </location>
</feature>
<feature type="compositionally biased region" description="Low complexity" evidence="1">
    <location>
        <begin position="437"/>
        <end position="462"/>
    </location>
</feature>
<feature type="compositionally biased region" description="Polar residues" evidence="1">
    <location>
        <begin position="533"/>
        <end position="550"/>
    </location>
</feature>
<keyword evidence="3" id="KW-1185">Reference proteome</keyword>
<feature type="compositionally biased region" description="Low complexity" evidence="1">
    <location>
        <begin position="28"/>
        <end position="39"/>
    </location>
</feature>